<dbReference type="Proteomes" id="UP000789707">
    <property type="component" value="Unassembled WGS sequence"/>
</dbReference>
<name>A0ABM8Z6R3_9LACO</name>
<evidence type="ECO:0000256" key="6">
    <source>
        <dbReference type="SAM" id="Phobius"/>
    </source>
</evidence>
<feature type="transmembrane region" description="Helical" evidence="6">
    <location>
        <begin position="470"/>
        <end position="492"/>
    </location>
</feature>
<dbReference type="InterPro" id="IPR024923">
    <property type="entry name" value="PG_synth_SpoVB"/>
</dbReference>
<keyword evidence="5 6" id="KW-0472">Membrane</keyword>
<feature type="transmembrane region" description="Helical" evidence="6">
    <location>
        <begin position="348"/>
        <end position="366"/>
    </location>
</feature>
<feature type="transmembrane region" description="Helical" evidence="6">
    <location>
        <begin position="220"/>
        <end position="244"/>
    </location>
</feature>
<dbReference type="RefSeq" id="WP_230096581.1">
    <property type="nucleotide sequence ID" value="NZ_CAKKNS010000003.1"/>
</dbReference>
<feature type="transmembrane region" description="Helical" evidence="6">
    <location>
        <begin position="444"/>
        <end position="464"/>
    </location>
</feature>
<dbReference type="InterPro" id="IPR050833">
    <property type="entry name" value="Poly_Biosynth_Transport"/>
</dbReference>
<accession>A0ABM8Z6R3</accession>
<feature type="transmembrane region" description="Helical" evidence="6">
    <location>
        <begin position="178"/>
        <end position="200"/>
    </location>
</feature>
<evidence type="ECO:0000256" key="4">
    <source>
        <dbReference type="ARBA" id="ARBA00022989"/>
    </source>
</evidence>
<keyword evidence="4 6" id="KW-1133">Transmembrane helix</keyword>
<feature type="transmembrane region" description="Helical" evidence="6">
    <location>
        <begin position="85"/>
        <end position="107"/>
    </location>
</feature>
<feature type="transmembrane region" description="Helical" evidence="6">
    <location>
        <begin position="48"/>
        <end position="65"/>
    </location>
</feature>
<keyword evidence="2" id="KW-1003">Cell membrane</keyword>
<gene>
    <name evidence="7" type="primary">murJ_1</name>
    <name evidence="7" type="ORF">WFA24289_00822</name>
</gene>
<keyword evidence="8" id="KW-1185">Reference proteome</keyword>
<dbReference type="PANTHER" id="PTHR30250:SF29">
    <property type="entry name" value="POLYSACCHARIDE BIOSYNTHESIS PROTEIN C-TERMINAL DOMAIN-CONTAINING PROTEIN"/>
    <property type="match status" value="1"/>
</dbReference>
<keyword evidence="3 6" id="KW-0812">Transmembrane</keyword>
<evidence type="ECO:0000256" key="5">
    <source>
        <dbReference type="ARBA" id="ARBA00023136"/>
    </source>
</evidence>
<organism evidence="7 8">
    <name type="scientific">Periweissella fabaria</name>
    <dbReference type="NCBI Taxonomy" id="546157"/>
    <lineage>
        <taxon>Bacteria</taxon>
        <taxon>Bacillati</taxon>
        <taxon>Bacillota</taxon>
        <taxon>Bacilli</taxon>
        <taxon>Lactobacillales</taxon>
        <taxon>Lactobacillaceae</taxon>
        <taxon>Periweissella</taxon>
    </lineage>
</organism>
<protein>
    <submittedName>
        <fullName evidence="7">Lipid II flippase MurJ</fullName>
    </submittedName>
</protein>
<dbReference type="EMBL" id="CAKKNS010000003">
    <property type="protein sequence ID" value="CAH0416518.1"/>
    <property type="molecule type" value="Genomic_DNA"/>
</dbReference>
<reference evidence="7 8" key="1">
    <citation type="submission" date="2021-11" db="EMBL/GenBank/DDBJ databases">
        <authorList>
            <person name="Depoorter E."/>
        </authorList>
    </citation>
    <scope>NUCLEOTIDE SEQUENCE [LARGE SCALE GENOMIC DNA]</scope>
    <source>
        <strain evidence="7 8">LMG 24289</strain>
    </source>
</reference>
<evidence type="ECO:0000256" key="3">
    <source>
        <dbReference type="ARBA" id="ARBA00022692"/>
    </source>
</evidence>
<evidence type="ECO:0000313" key="7">
    <source>
        <dbReference type="EMBL" id="CAH0416518.1"/>
    </source>
</evidence>
<dbReference type="InterPro" id="IPR002797">
    <property type="entry name" value="Polysacc_synth"/>
</dbReference>
<dbReference type="CDD" id="cd13124">
    <property type="entry name" value="MATE_SpoVB_like"/>
    <property type="match status" value="1"/>
</dbReference>
<dbReference type="PANTHER" id="PTHR30250">
    <property type="entry name" value="PST FAMILY PREDICTED COLANIC ACID TRANSPORTER"/>
    <property type="match status" value="1"/>
</dbReference>
<dbReference type="Pfam" id="PF01943">
    <property type="entry name" value="Polysacc_synt"/>
    <property type="match status" value="1"/>
</dbReference>
<feature type="transmembrane region" description="Helical" evidence="6">
    <location>
        <begin position="314"/>
        <end position="336"/>
    </location>
</feature>
<feature type="transmembrane region" description="Helical" evidence="6">
    <location>
        <begin position="151"/>
        <end position="172"/>
    </location>
</feature>
<evidence type="ECO:0000313" key="8">
    <source>
        <dbReference type="Proteomes" id="UP000789707"/>
    </source>
</evidence>
<feature type="transmembrane region" description="Helical" evidence="6">
    <location>
        <begin position="403"/>
        <end position="423"/>
    </location>
</feature>
<proteinExistence type="predicted"/>
<feature type="transmembrane region" description="Helical" evidence="6">
    <location>
        <begin position="119"/>
        <end position="139"/>
    </location>
</feature>
<evidence type="ECO:0000256" key="2">
    <source>
        <dbReference type="ARBA" id="ARBA00022475"/>
    </source>
</evidence>
<evidence type="ECO:0000256" key="1">
    <source>
        <dbReference type="ARBA" id="ARBA00004651"/>
    </source>
</evidence>
<sequence length="524" mass="56891">MGNKKLVQGTALLAIAALIAKVLSAVYRIPLENFVGDTGFYVYQQIYPIYGIGMVLALNGLPNFISKLIVAEPTQDAQDKLAGHLLRLLTLLAIILVLGLNLGAKLIAELMGDVQLTNVIRAVSLMFIIMPVMAVGRGVAQGQLDMRPTAYSQVIEQFVRVLIIVVVAYVAMKTTMNVYLMGTLAMLSAPIAGLAASMFFIKPTRKYWQVTQHEKLNWNLFGKIGSEGLLVSVLAALLIILQLVDSFTIKNGLVANGMPTETAKIAKGIYDRAQPIVQFGLVIATSFGTALVPRLRQAYLAGEWATVAQTGQSLLRLTVWLSSAATVGMICLMPQINLVLFGSTAGSSVLAVYILSVVIMSILILLTSILQSLDLTKILTHGILVALISKIGVNLLLIKYLGLIGASWATVLSLSLMLGYVLMRLPKQLQVVLLPWRLCLKMAGHLLIMAGLVKFITYITTLIIGQDRLLSIIVISVGSIVGGLVFICLSVWQQTLTDKEWELLPKGADIIELTKKLRKKDAIR</sequence>
<comment type="subcellular location">
    <subcellularLocation>
        <location evidence="1">Cell membrane</location>
        <topology evidence="1">Multi-pass membrane protein</topology>
    </subcellularLocation>
</comment>
<comment type="caution">
    <text evidence="7">The sequence shown here is derived from an EMBL/GenBank/DDBJ whole genome shotgun (WGS) entry which is preliminary data.</text>
</comment>